<dbReference type="Pfam" id="PF05699">
    <property type="entry name" value="Dimer_Tnp_hAT"/>
    <property type="match status" value="1"/>
</dbReference>
<dbReference type="InterPro" id="IPR012337">
    <property type="entry name" value="RNaseH-like_sf"/>
</dbReference>
<dbReference type="PANTHER" id="PTHR45749:SF21">
    <property type="entry name" value="DUF4371 DOMAIN-CONTAINING PROTEIN"/>
    <property type="match status" value="1"/>
</dbReference>
<dbReference type="SMART" id="SM00597">
    <property type="entry name" value="ZnF_TTF"/>
    <property type="match status" value="1"/>
</dbReference>
<proteinExistence type="predicted"/>
<dbReference type="EMBL" id="VUJU01006255">
    <property type="protein sequence ID" value="KAF0749026.1"/>
    <property type="molecule type" value="Genomic_DNA"/>
</dbReference>
<comment type="caution">
    <text evidence="2">The sequence shown here is derived from an EMBL/GenBank/DDBJ whole genome shotgun (WGS) entry which is preliminary data.</text>
</comment>
<accession>A0A6G0Y4P8</accession>
<sequence>MSGNVNSASTCINYAEEPIPEHFEEIIEGSNEVNPILNPDDLEQIMSKQPNIDLSSFYDPNDPINELPKDRTELKARIELGPFQPVLPIYPRVQIGKQKRSFHAHYFKKYNWIEYSIAKDAAFCFSCRFFKSNNFNSSQLDSAFTTKGFRNWANATKLLDKHQFSKSHLTSSTSLHQYVSGKPIDVILDNAKNLSLKQRETDRLMNRKYMEKLIDITIFLGKTGKPFRGHNEKDESNNKGLFLELTDLLKKYDSLTKNHLENGPKNAQYTSNYIQNDIIQSINNVLKQKLSAIFKNKFVSIMADETSDCGHYEQLSIVIRCYDSNKNRPVEYFVGLLRLMSTNSQSIFDSLNSCVGNFGIPWSSVISVCFDGAATMAGCYNGVQIKCKEKNENIFYVHCYAHCLNLVLIDSIGHKNRVLFDFFGTVQLIYAFLEGSSTRHAVLEKVAKEVNTKLVTLKSLSTTRAKTQGIIKQMKSFNFIFSLNMMYPILKLIVKVSANLQAKQLNLLSATSLITSLNTTLQKFRSDDSFFNNLYKETVQSCTLEKISIPEVRKRKVSCLLESKNSSSQIFHETMEQEIKINCFNVALDNMISGLNDRFSQETLGIISSVGNVLQLSPTIENIKLLNKVFAIDMDKLEQEIKLLKGFTDIPCGSSTTTIGQWLDWLQQLDRKNIFSHFYDVLMKFLVIPVTSCSCERSFSKLSIVKSKLRNTMTQSRLEALLLMFVEQELLSELDYDNIIDEFKNIIPHNRRLIL</sequence>
<evidence type="ECO:0000259" key="1">
    <source>
        <dbReference type="SMART" id="SM00597"/>
    </source>
</evidence>
<dbReference type="Pfam" id="PF14291">
    <property type="entry name" value="DUF4371"/>
    <property type="match status" value="1"/>
</dbReference>
<dbReference type="PANTHER" id="PTHR45749">
    <property type="match status" value="1"/>
</dbReference>
<gene>
    <name evidence="2" type="ORF">FWK35_00032626</name>
</gene>
<evidence type="ECO:0000313" key="3">
    <source>
        <dbReference type="Proteomes" id="UP000478052"/>
    </source>
</evidence>
<feature type="non-terminal residue" evidence="2">
    <location>
        <position position="755"/>
    </location>
</feature>
<reference evidence="2 3" key="1">
    <citation type="submission" date="2019-08" db="EMBL/GenBank/DDBJ databases">
        <title>Whole genome of Aphis craccivora.</title>
        <authorList>
            <person name="Voronova N.V."/>
            <person name="Shulinski R.S."/>
            <person name="Bandarenka Y.V."/>
            <person name="Zhorov D.G."/>
            <person name="Warner D."/>
        </authorList>
    </citation>
    <scope>NUCLEOTIDE SEQUENCE [LARGE SCALE GENOMIC DNA]</scope>
    <source>
        <strain evidence="2">180601</strain>
        <tissue evidence="2">Whole Body</tissue>
    </source>
</reference>
<dbReference type="AlphaFoldDB" id="A0A6G0Y4P8"/>
<dbReference type="InterPro" id="IPR025398">
    <property type="entry name" value="DUF4371"/>
</dbReference>
<organism evidence="2 3">
    <name type="scientific">Aphis craccivora</name>
    <name type="common">Cowpea aphid</name>
    <dbReference type="NCBI Taxonomy" id="307492"/>
    <lineage>
        <taxon>Eukaryota</taxon>
        <taxon>Metazoa</taxon>
        <taxon>Ecdysozoa</taxon>
        <taxon>Arthropoda</taxon>
        <taxon>Hexapoda</taxon>
        <taxon>Insecta</taxon>
        <taxon>Pterygota</taxon>
        <taxon>Neoptera</taxon>
        <taxon>Paraneoptera</taxon>
        <taxon>Hemiptera</taxon>
        <taxon>Sternorrhyncha</taxon>
        <taxon>Aphidomorpha</taxon>
        <taxon>Aphidoidea</taxon>
        <taxon>Aphididae</taxon>
        <taxon>Aphidini</taxon>
        <taxon>Aphis</taxon>
        <taxon>Aphis</taxon>
    </lineage>
</organism>
<dbReference type="SUPFAM" id="SSF53098">
    <property type="entry name" value="Ribonuclease H-like"/>
    <property type="match status" value="1"/>
</dbReference>
<feature type="domain" description="TTF-type" evidence="1">
    <location>
        <begin position="98"/>
        <end position="185"/>
    </location>
</feature>
<dbReference type="GO" id="GO:0046983">
    <property type="term" value="F:protein dimerization activity"/>
    <property type="evidence" value="ECO:0007669"/>
    <property type="project" value="InterPro"/>
</dbReference>
<dbReference type="OrthoDB" id="6605172at2759"/>
<evidence type="ECO:0000313" key="2">
    <source>
        <dbReference type="EMBL" id="KAF0749026.1"/>
    </source>
</evidence>
<dbReference type="Proteomes" id="UP000478052">
    <property type="component" value="Unassembled WGS sequence"/>
</dbReference>
<protein>
    <submittedName>
        <fullName evidence="2">Zinc finger MYM-type protein 1-like</fullName>
    </submittedName>
</protein>
<dbReference type="InterPro" id="IPR008906">
    <property type="entry name" value="HATC_C_dom"/>
</dbReference>
<keyword evidence="3" id="KW-1185">Reference proteome</keyword>
<dbReference type="InterPro" id="IPR006580">
    <property type="entry name" value="Znf_TTF"/>
</dbReference>
<name>A0A6G0Y4P8_APHCR</name>